<organism evidence="1 2">
    <name type="scientific">Pyrodictium abyssi</name>
    <dbReference type="NCBI Taxonomy" id="54256"/>
    <lineage>
        <taxon>Archaea</taxon>
        <taxon>Thermoproteota</taxon>
        <taxon>Thermoprotei</taxon>
        <taxon>Desulfurococcales</taxon>
        <taxon>Pyrodictiaceae</taxon>
        <taxon>Pyrodictium</taxon>
    </lineage>
</organism>
<gene>
    <name evidence="1" type="ORF">PABY_02160</name>
</gene>
<evidence type="ECO:0000313" key="2">
    <source>
        <dbReference type="Proteomes" id="UP001341135"/>
    </source>
</evidence>
<dbReference type="RefSeq" id="WP_338251075.1">
    <property type="nucleotide sequence ID" value="NZ_AP028907.1"/>
</dbReference>
<accession>A0ABN6ZK81</accession>
<dbReference type="EMBL" id="AP028907">
    <property type="protein sequence ID" value="BES80649.1"/>
    <property type="molecule type" value="Genomic_DNA"/>
</dbReference>
<proteinExistence type="predicted"/>
<protein>
    <submittedName>
        <fullName evidence="1">Uncharacterized protein</fullName>
    </submittedName>
</protein>
<dbReference type="Proteomes" id="UP001341135">
    <property type="component" value="Chromosome"/>
</dbReference>
<evidence type="ECO:0000313" key="1">
    <source>
        <dbReference type="EMBL" id="BES80649.1"/>
    </source>
</evidence>
<reference evidence="1 2" key="1">
    <citation type="submission" date="2023-09" db="EMBL/GenBank/DDBJ databases">
        <title>Pyrofollis japonicus gen. nov. sp. nov., a novel member of the family Pyrodictiaceae isolated from the Iheya North hydrothermal field.</title>
        <authorList>
            <person name="Miyazaki U."/>
            <person name="Sanari M."/>
            <person name="Tame A."/>
            <person name="Kitajima M."/>
            <person name="Okamoto A."/>
            <person name="Sawayama S."/>
            <person name="Miyazaki J."/>
            <person name="Takai K."/>
            <person name="Nakagawa S."/>
        </authorList>
    </citation>
    <scope>NUCLEOTIDE SEQUENCE [LARGE SCALE GENOMIC DNA]</scope>
    <source>
        <strain evidence="1 2">AV2</strain>
    </source>
</reference>
<name>A0ABN6ZK81_9CREN</name>
<dbReference type="GeneID" id="89288244"/>
<sequence length="86" mass="10034">MTRLYLCGCWLEVKDCSLHKALLRSLADIYEHDVLLMEGAPVSIDCRRLAADFEEFLHDYGARHCRVEPVDPAEWRRPEETLLPTF</sequence>
<keyword evidence="2" id="KW-1185">Reference proteome</keyword>